<comment type="caution">
    <text evidence="2">The sequence shown here is derived from an EMBL/GenBank/DDBJ whole genome shotgun (WGS) entry which is preliminary data.</text>
</comment>
<dbReference type="EMBL" id="JAQNDM010000002">
    <property type="protein sequence ID" value="MDC0709627.1"/>
    <property type="molecule type" value="Genomic_DNA"/>
</dbReference>
<dbReference type="Proteomes" id="UP001221838">
    <property type="component" value="Unassembled WGS sequence"/>
</dbReference>
<gene>
    <name evidence="2" type="ORF">POL68_14240</name>
</gene>
<evidence type="ECO:0000313" key="2">
    <source>
        <dbReference type="EMBL" id="MDC0709627.1"/>
    </source>
</evidence>
<accession>A0ABT5D7J8</accession>
<feature type="chain" id="PRO_5046389870" evidence="1">
    <location>
        <begin position="27"/>
        <end position="117"/>
    </location>
</feature>
<evidence type="ECO:0000313" key="3">
    <source>
        <dbReference type="Proteomes" id="UP001221838"/>
    </source>
</evidence>
<evidence type="ECO:0000256" key="1">
    <source>
        <dbReference type="SAM" id="SignalP"/>
    </source>
</evidence>
<protein>
    <submittedName>
        <fullName evidence="2">Uncharacterized protein</fullName>
    </submittedName>
</protein>
<organism evidence="2 3">
    <name type="scientific">Stigmatella ashevillensis</name>
    <dbReference type="NCBI Taxonomy" id="2995309"/>
    <lineage>
        <taxon>Bacteria</taxon>
        <taxon>Pseudomonadati</taxon>
        <taxon>Myxococcota</taxon>
        <taxon>Myxococcia</taxon>
        <taxon>Myxococcales</taxon>
        <taxon>Cystobacterineae</taxon>
        <taxon>Archangiaceae</taxon>
        <taxon>Stigmatella</taxon>
    </lineage>
</organism>
<keyword evidence="3" id="KW-1185">Reference proteome</keyword>
<feature type="signal peptide" evidence="1">
    <location>
        <begin position="1"/>
        <end position="26"/>
    </location>
</feature>
<name>A0ABT5D7J8_9BACT</name>
<dbReference type="RefSeq" id="WP_272138339.1">
    <property type="nucleotide sequence ID" value="NZ_JAQNDM010000002.1"/>
</dbReference>
<keyword evidence="1" id="KW-0732">Signal</keyword>
<proteinExistence type="predicted"/>
<sequence length="117" mass="11744">MFMRTMQASSFTVFALVAVAVVAVSAQDAGRTPAIEEAAYQQDITACGTALQSSAADVSAVGAPSGGTACRTDSLKSDSASMPLGPWGSCRGDCSPCLGSGDCEHAGGGWICDPECM</sequence>
<reference evidence="2 3" key="1">
    <citation type="submission" date="2022-11" db="EMBL/GenBank/DDBJ databases">
        <title>Minimal conservation of predation-associated metabolite biosynthetic gene clusters underscores biosynthetic potential of Myxococcota including descriptions for ten novel species: Archangium lansinium sp. nov., Myxococcus landrumus sp. nov., Nannocystis bai.</title>
        <authorList>
            <person name="Ahearne A."/>
            <person name="Stevens C."/>
            <person name="Dowd S."/>
        </authorList>
    </citation>
    <scope>NUCLEOTIDE SEQUENCE [LARGE SCALE GENOMIC DNA]</scope>
    <source>
        <strain evidence="2 3">NCWAL01</strain>
    </source>
</reference>